<dbReference type="InterPro" id="IPR016181">
    <property type="entry name" value="Acyl_CoA_acyltransferase"/>
</dbReference>
<dbReference type="PROSITE" id="PS51191">
    <property type="entry name" value="FEMABX"/>
    <property type="match status" value="1"/>
</dbReference>
<evidence type="ECO:0000256" key="1">
    <source>
        <dbReference type="ARBA" id="ARBA00004496"/>
    </source>
</evidence>
<evidence type="ECO:0000256" key="5">
    <source>
        <dbReference type="ARBA" id="ARBA00022984"/>
    </source>
</evidence>
<sequence>MRITIIRSSFKEGVQLGNVQILSPDDRKQWDELAMSIVNPDIYWLSGYCSLYESGQEESARLFIYKEDTGTVMYPFVLRQVNTLPHIKRLWEDAPEMYDIITPYGYGGPICTSLHDEDCNGLLGRFQQAFSSYCKDQKIITEFVRFHPLYRNHQDYMDVDPCFVRNTISVDLEPAVDDIFAKFSSKNRNRIRVSLKSGLFGRQETMTLERLQSFIDMYYHTMDRVKAQASYYFTEQYFYDMLDRLSDQLTMLGIYAEDELVCASIFLHEGEHVHYHLLASNERYFSCAPNNFLLYFAIQHFKERGFKKIHLGGGYTGNDSLYRFKKGFNNHEPLDFYVGRKVRDPYLYKLLKSKFNGITESEYFPFYRDPSLMAVGIDSAEVTQYV</sequence>
<protein>
    <recommendedName>
        <fullName evidence="9">Lipid II:glycine glycyltransferase</fullName>
        <ecNumber evidence="8">2.3.2.16</ecNumber>
    </recommendedName>
    <alternativeName>
        <fullName evidence="10">Factor essential for expression of methicillin resistance X</fullName>
    </alternativeName>
</protein>
<keyword evidence="7" id="KW-0961">Cell wall biogenesis/degradation</keyword>
<keyword evidence="6" id="KW-0012">Acyltransferase</keyword>
<proteinExistence type="inferred from homology"/>
<comment type="subcellular location">
    <subcellularLocation>
        <location evidence="1">Cytoplasm</location>
    </subcellularLocation>
</comment>
<feature type="domain" description="BioF2-like acetyltransferase" evidence="12">
    <location>
        <begin position="188"/>
        <end position="316"/>
    </location>
</feature>
<evidence type="ECO:0000256" key="6">
    <source>
        <dbReference type="ARBA" id="ARBA00023315"/>
    </source>
</evidence>
<dbReference type="InterPro" id="IPR038740">
    <property type="entry name" value="BioF2-like_GNAT_dom"/>
</dbReference>
<evidence type="ECO:0000256" key="10">
    <source>
        <dbReference type="ARBA" id="ARBA00042933"/>
    </source>
</evidence>
<evidence type="ECO:0000256" key="4">
    <source>
        <dbReference type="ARBA" id="ARBA00022960"/>
    </source>
</evidence>
<name>A0ABY3ARA7_PAEPP</name>
<evidence type="ECO:0000313" key="13">
    <source>
        <dbReference type="EMBL" id="TQR42826.1"/>
    </source>
</evidence>
<organism evidence="13 14">
    <name type="scientific">Paenibacillus popilliae</name>
    <name type="common">Bacillus popilliae</name>
    <dbReference type="NCBI Taxonomy" id="78057"/>
    <lineage>
        <taxon>Bacteria</taxon>
        <taxon>Bacillati</taxon>
        <taxon>Bacillota</taxon>
        <taxon>Bacilli</taxon>
        <taxon>Bacillales</taxon>
        <taxon>Paenibacillaceae</taxon>
        <taxon>Paenibacillus</taxon>
    </lineage>
</organism>
<dbReference type="EMBL" id="SADY01000007">
    <property type="protein sequence ID" value="TQR42826.1"/>
    <property type="molecule type" value="Genomic_DNA"/>
</dbReference>
<reference evidence="13 14" key="1">
    <citation type="submission" date="2018-03" db="EMBL/GenBank/DDBJ databases">
        <title>Aerobic endospore-forming bacteria genome sequencing and assembly.</title>
        <authorList>
            <person name="Cavalcante D.A."/>
            <person name="Driks A."/>
            <person name="Putonti C."/>
            <person name="De-Souza M.T."/>
        </authorList>
    </citation>
    <scope>NUCLEOTIDE SEQUENCE [LARGE SCALE GENOMIC DNA]</scope>
    <source>
        <strain evidence="13 14">SDF0028</strain>
    </source>
</reference>
<gene>
    <name evidence="13" type="ORF">C7Y44_22725</name>
</gene>
<evidence type="ECO:0000256" key="9">
    <source>
        <dbReference type="ARBA" id="ARBA00040679"/>
    </source>
</evidence>
<comment type="similarity">
    <text evidence="2">Belongs to the FemABX family.</text>
</comment>
<evidence type="ECO:0000256" key="3">
    <source>
        <dbReference type="ARBA" id="ARBA00022679"/>
    </source>
</evidence>
<dbReference type="PANTHER" id="PTHR36174:SF1">
    <property type="entry name" value="LIPID II:GLYCINE GLYCYLTRANSFERASE"/>
    <property type="match status" value="1"/>
</dbReference>
<accession>A0ABY3ARA7</accession>
<evidence type="ECO:0000313" key="14">
    <source>
        <dbReference type="Proteomes" id="UP000316208"/>
    </source>
</evidence>
<dbReference type="EC" id="2.3.2.16" evidence="8"/>
<keyword evidence="3" id="KW-0808">Transferase</keyword>
<keyword evidence="5" id="KW-0573">Peptidoglycan synthesis</keyword>
<keyword evidence="14" id="KW-1185">Reference proteome</keyword>
<dbReference type="PANTHER" id="PTHR36174">
    <property type="entry name" value="LIPID II:GLYCINE GLYCYLTRANSFERASE"/>
    <property type="match status" value="1"/>
</dbReference>
<evidence type="ECO:0000259" key="12">
    <source>
        <dbReference type="Pfam" id="PF13480"/>
    </source>
</evidence>
<evidence type="ECO:0000256" key="11">
    <source>
        <dbReference type="ARBA" id="ARBA00048654"/>
    </source>
</evidence>
<dbReference type="InterPro" id="IPR003447">
    <property type="entry name" value="FEMABX"/>
</dbReference>
<evidence type="ECO:0000256" key="7">
    <source>
        <dbReference type="ARBA" id="ARBA00023316"/>
    </source>
</evidence>
<evidence type="ECO:0000256" key="8">
    <source>
        <dbReference type="ARBA" id="ARBA00039074"/>
    </source>
</evidence>
<dbReference type="SUPFAM" id="SSF55729">
    <property type="entry name" value="Acyl-CoA N-acyltransferases (Nat)"/>
    <property type="match status" value="1"/>
</dbReference>
<dbReference type="Gene3D" id="3.40.630.30">
    <property type="match status" value="1"/>
</dbReference>
<dbReference type="InterPro" id="IPR050644">
    <property type="entry name" value="PG_Glycine_Bridge_Synth"/>
</dbReference>
<evidence type="ECO:0000256" key="2">
    <source>
        <dbReference type="ARBA" id="ARBA00009943"/>
    </source>
</evidence>
<comment type="caution">
    <text evidence="13">The sequence shown here is derived from an EMBL/GenBank/DDBJ whole genome shotgun (WGS) entry which is preliminary data.</text>
</comment>
<keyword evidence="4" id="KW-0133">Cell shape</keyword>
<dbReference type="Proteomes" id="UP000316208">
    <property type="component" value="Unassembled WGS sequence"/>
</dbReference>
<dbReference type="Pfam" id="PF13480">
    <property type="entry name" value="Acetyltransf_6"/>
    <property type="match status" value="1"/>
</dbReference>
<comment type="catalytic activity">
    <reaction evidence="11">
        <text>beta-D-GlcNAc-(1-&gt;4)-Mur2Ac(oyl-L-Ala-D-isoglutaminyl-L-Lys-D-Ala-D-Ala)-di-trans,octa-cis-undecaprenyl diphosphate + glycyl-tRNA(Gly) = beta-D-GlcNAc-(1-&gt;4)-Mur2Ac(oyl-L-Ala-D-isoglutaminyl-L-Lys-(N(6)-Gly)-D-Ala-D-Ala)-di-trans,octa-cis-undecaprenyl diphosphate + tRNA(Gly) + H(+)</text>
        <dbReference type="Rhea" id="RHEA:30435"/>
        <dbReference type="Rhea" id="RHEA-COMP:9664"/>
        <dbReference type="Rhea" id="RHEA-COMP:9683"/>
        <dbReference type="ChEBI" id="CHEBI:15378"/>
        <dbReference type="ChEBI" id="CHEBI:62233"/>
        <dbReference type="ChEBI" id="CHEBI:62234"/>
        <dbReference type="ChEBI" id="CHEBI:78442"/>
        <dbReference type="ChEBI" id="CHEBI:78522"/>
        <dbReference type="EC" id="2.3.2.16"/>
    </reaction>
</comment>